<gene>
    <name evidence="1" type="ORF">GQR91_07090</name>
</gene>
<organism evidence="1 2">
    <name type="scientific">Sphingomonas carotinifaciens</name>
    <dbReference type="NCBI Taxonomy" id="1166323"/>
    <lineage>
        <taxon>Bacteria</taxon>
        <taxon>Pseudomonadati</taxon>
        <taxon>Pseudomonadota</taxon>
        <taxon>Alphaproteobacteria</taxon>
        <taxon>Sphingomonadales</taxon>
        <taxon>Sphingomonadaceae</taxon>
        <taxon>Sphingomonas</taxon>
    </lineage>
</organism>
<dbReference type="EMBL" id="WSUT01000005">
    <property type="protein sequence ID" value="MWC43421.1"/>
    <property type="molecule type" value="Genomic_DNA"/>
</dbReference>
<proteinExistence type="predicted"/>
<reference evidence="1 2" key="1">
    <citation type="submission" date="2019-12" db="EMBL/GenBank/DDBJ databases">
        <authorList>
            <person name="Zheng J."/>
        </authorList>
    </citation>
    <scope>NUCLEOTIDE SEQUENCE [LARGE SCALE GENOMIC DNA]</scope>
    <source>
        <strain evidence="1 2">DSM 27347</strain>
    </source>
</reference>
<dbReference type="RefSeq" id="WP_160146761.1">
    <property type="nucleotide sequence ID" value="NZ_FNBI01000003.1"/>
</dbReference>
<dbReference type="Proteomes" id="UP000436801">
    <property type="component" value="Unassembled WGS sequence"/>
</dbReference>
<dbReference type="OrthoDB" id="7506756at2"/>
<comment type="caution">
    <text evidence="1">The sequence shown here is derived from an EMBL/GenBank/DDBJ whole genome shotgun (WGS) entry which is preliminary data.</text>
</comment>
<dbReference type="AlphaFoldDB" id="A0A6N8LUT3"/>
<evidence type="ECO:0000313" key="2">
    <source>
        <dbReference type="Proteomes" id="UP000436801"/>
    </source>
</evidence>
<sequence length="150" mass="15768">MMTKLLAAGLLLGALAAAPAAANDHSVRIDHHAGPVDARYSAITKVAHKQVGAVVPGGRASTLRCAWSAGVTVDREARLPSGATMTRSIHRDDVIAGSRPGWCSAQRAAINEEVASRTGQIRDHMLAVAQEDKAELHAELDRLHGPTRTG</sequence>
<protein>
    <submittedName>
        <fullName evidence="1">Uncharacterized protein</fullName>
    </submittedName>
</protein>
<evidence type="ECO:0000313" key="1">
    <source>
        <dbReference type="EMBL" id="MWC43421.1"/>
    </source>
</evidence>
<name>A0A6N8LUT3_9SPHN</name>
<accession>A0A6N8LUT3</accession>